<keyword evidence="11" id="KW-0509">mRNA transport</keyword>
<evidence type="ECO:0000256" key="12">
    <source>
        <dbReference type="ARBA" id="ARBA00022845"/>
    </source>
</evidence>
<accession>A0AAV9RUM1</accession>
<evidence type="ECO:0000259" key="19">
    <source>
        <dbReference type="SMART" id="SM01044"/>
    </source>
</evidence>
<evidence type="ECO:0000256" key="15">
    <source>
        <dbReference type="ARBA" id="ARBA00023187"/>
    </source>
</evidence>
<keyword evidence="15" id="KW-0508">mRNA splicing</keyword>
<feature type="compositionally biased region" description="Acidic residues" evidence="18">
    <location>
        <begin position="122"/>
        <end position="133"/>
    </location>
</feature>
<evidence type="ECO:0000256" key="18">
    <source>
        <dbReference type="SAM" id="MobiDB-lite"/>
    </source>
</evidence>
<keyword evidence="8" id="KW-0963">Cytoplasm</keyword>
<feature type="compositionally biased region" description="Basic and acidic residues" evidence="18">
    <location>
        <begin position="357"/>
        <end position="375"/>
    </location>
</feature>
<evidence type="ECO:0000256" key="13">
    <source>
        <dbReference type="ARBA" id="ARBA00022884"/>
    </source>
</evidence>
<feature type="compositionally biased region" description="Gly residues" evidence="18">
    <location>
        <begin position="505"/>
        <end position="526"/>
    </location>
</feature>
<feature type="compositionally biased region" description="Low complexity" evidence="18">
    <location>
        <begin position="104"/>
        <end position="118"/>
    </location>
</feature>
<dbReference type="GO" id="GO:0005681">
    <property type="term" value="C:spliceosomal complex"/>
    <property type="evidence" value="ECO:0007669"/>
    <property type="project" value="UniProtKB-KW"/>
</dbReference>
<dbReference type="InterPro" id="IPR018545">
    <property type="entry name" value="Btz_dom"/>
</dbReference>
<keyword evidence="12" id="KW-0810">Translation regulation</keyword>
<organism evidence="20 21">
    <name type="scientific">Crenichthys baileyi</name>
    <name type="common">White River springfish</name>
    <dbReference type="NCBI Taxonomy" id="28760"/>
    <lineage>
        <taxon>Eukaryota</taxon>
        <taxon>Metazoa</taxon>
        <taxon>Chordata</taxon>
        <taxon>Craniata</taxon>
        <taxon>Vertebrata</taxon>
        <taxon>Euteleostomi</taxon>
        <taxon>Actinopterygii</taxon>
        <taxon>Neopterygii</taxon>
        <taxon>Teleostei</taxon>
        <taxon>Neoteleostei</taxon>
        <taxon>Acanthomorphata</taxon>
        <taxon>Ovalentaria</taxon>
        <taxon>Atherinomorphae</taxon>
        <taxon>Cyprinodontiformes</taxon>
        <taxon>Goodeidae</taxon>
        <taxon>Crenichthys</taxon>
    </lineage>
</organism>
<feature type="region of interest" description="Disordered" evidence="18">
    <location>
        <begin position="1"/>
        <end position="529"/>
    </location>
</feature>
<feature type="compositionally biased region" description="Pro residues" evidence="18">
    <location>
        <begin position="296"/>
        <end position="306"/>
    </location>
</feature>
<dbReference type="GO" id="GO:0003729">
    <property type="term" value="F:mRNA binding"/>
    <property type="evidence" value="ECO:0007669"/>
    <property type="project" value="InterPro"/>
</dbReference>
<name>A0AAV9RUM1_9TELE</name>
<feature type="compositionally biased region" description="Polar residues" evidence="18">
    <location>
        <begin position="485"/>
        <end position="504"/>
    </location>
</feature>
<dbReference type="GO" id="GO:0008380">
    <property type="term" value="P:RNA splicing"/>
    <property type="evidence" value="ECO:0007669"/>
    <property type="project" value="UniProtKB-KW"/>
</dbReference>
<feature type="compositionally biased region" description="Polar residues" evidence="18">
    <location>
        <begin position="335"/>
        <end position="354"/>
    </location>
</feature>
<dbReference type="Proteomes" id="UP001311232">
    <property type="component" value="Unassembled WGS sequence"/>
</dbReference>
<keyword evidence="7" id="KW-0813">Transport</keyword>
<feature type="compositionally biased region" description="Low complexity" evidence="18">
    <location>
        <begin position="434"/>
        <end position="448"/>
    </location>
</feature>
<dbReference type="EMBL" id="JAHHUM010001354">
    <property type="protein sequence ID" value="KAK5612622.1"/>
    <property type="molecule type" value="Genomic_DNA"/>
</dbReference>
<dbReference type="GO" id="GO:0048471">
    <property type="term" value="C:perinuclear region of cytoplasm"/>
    <property type="evidence" value="ECO:0007669"/>
    <property type="project" value="UniProtKB-SubCell"/>
</dbReference>
<dbReference type="GO" id="GO:0030425">
    <property type="term" value="C:dendrite"/>
    <property type="evidence" value="ECO:0007669"/>
    <property type="project" value="UniProtKB-SubCell"/>
</dbReference>
<feature type="compositionally biased region" description="Acidic residues" evidence="18">
    <location>
        <begin position="91"/>
        <end position="103"/>
    </location>
</feature>
<evidence type="ECO:0000256" key="3">
    <source>
        <dbReference type="ARBA" id="ARBA00004324"/>
    </source>
</evidence>
<evidence type="ECO:0000256" key="2">
    <source>
        <dbReference type="ARBA" id="ARBA00004279"/>
    </source>
</evidence>
<keyword evidence="14" id="KW-0866">Nonsense-mediated mRNA decay</keyword>
<dbReference type="GO" id="GO:0016607">
    <property type="term" value="C:nuclear speck"/>
    <property type="evidence" value="ECO:0007669"/>
    <property type="project" value="UniProtKB-SubCell"/>
</dbReference>
<dbReference type="GO" id="GO:0000184">
    <property type="term" value="P:nuclear-transcribed mRNA catabolic process, nonsense-mediated decay"/>
    <property type="evidence" value="ECO:0007669"/>
    <property type="project" value="UniProtKB-KW"/>
</dbReference>
<evidence type="ECO:0000256" key="1">
    <source>
        <dbReference type="ARBA" id="ARBA00004210"/>
    </source>
</evidence>
<evidence type="ECO:0000256" key="8">
    <source>
        <dbReference type="ARBA" id="ARBA00022490"/>
    </source>
</evidence>
<evidence type="ECO:0000256" key="17">
    <source>
        <dbReference type="ARBA" id="ARBA00023273"/>
    </source>
</evidence>
<comment type="subcellular location">
    <subcellularLocation>
        <location evidence="2">Cell projection</location>
        <location evidence="2">Dendrite</location>
    </subcellularLocation>
    <subcellularLocation>
        <location evidence="1">Cytoplasm</location>
        <location evidence="1">Stress granule</location>
    </subcellularLocation>
    <subcellularLocation>
        <location evidence="4">Cytoplasm</location>
        <location evidence="4">Perinuclear region</location>
    </subcellularLocation>
    <subcellularLocation>
        <location evidence="3">Nucleus speckle</location>
    </subcellularLocation>
</comment>
<evidence type="ECO:0000256" key="11">
    <source>
        <dbReference type="ARBA" id="ARBA00022816"/>
    </source>
</evidence>
<feature type="compositionally biased region" description="Polar residues" evidence="18">
    <location>
        <begin position="720"/>
        <end position="737"/>
    </location>
</feature>
<evidence type="ECO:0000256" key="9">
    <source>
        <dbReference type="ARBA" id="ARBA00022664"/>
    </source>
</evidence>
<keyword evidence="13" id="KW-0694">RNA-binding</keyword>
<feature type="compositionally biased region" description="Low complexity" evidence="18">
    <location>
        <begin position="389"/>
        <end position="402"/>
    </location>
</feature>
<evidence type="ECO:0000256" key="4">
    <source>
        <dbReference type="ARBA" id="ARBA00004556"/>
    </source>
</evidence>
<evidence type="ECO:0000313" key="21">
    <source>
        <dbReference type="Proteomes" id="UP001311232"/>
    </source>
</evidence>
<keyword evidence="21" id="KW-1185">Reference proteome</keyword>
<evidence type="ECO:0000313" key="20">
    <source>
        <dbReference type="EMBL" id="KAK5612622.1"/>
    </source>
</evidence>
<keyword evidence="9" id="KW-0507">mRNA processing</keyword>
<feature type="compositionally biased region" description="Basic and acidic residues" evidence="18">
    <location>
        <begin position="274"/>
        <end position="284"/>
    </location>
</feature>
<feature type="region of interest" description="Disordered" evidence="18">
    <location>
        <begin position="720"/>
        <end position="753"/>
    </location>
</feature>
<evidence type="ECO:0000256" key="5">
    <source>
        <dbReference type="ARBA" id="ARBA00009548"/>
    </source>
</evidence>
<gene>
    <name evidence="20" type="ORF">CRENBAI_010455</name>
</gene>
<comment type="caution">
    <text evidence="20">The sequence shown here is derived from an EMBL/GenBank/DDBJ whole genome shotgun (WGS) entry which is preliminary data.</text>
</comment>
<dbReference type="GO" id="GO:0006417">
    <property type="term" value="P:regulation of translation"/>
    <property type="evidence" value="ECO:0007669"/>
    <property type="project" value="UniProtKB-KW"/>
</dbReference>
<feature type="compositionally biased region" description="Low complexity" evidence="18">
    <location>
        <begin position="307"/>
        <end position="323"/>
    </location>
</feature>
<protein>
    <recommendedName>
        <fullName evidence="6">Protein CASC3</fullName>
    </recommendedName>
</protein>
<dbReference type="SMART" id="SM01044">
    <property type="entry name" value="Btz"/>
    <property type="match status" value="1"/>
</dbReference>
<dbReference type="GO" id="GO:0035145">
    <property type="term" value="C:exon-exon junction complex"/>
    <property type="evidence" value="ECO:0007669"/>
    <property type="project" value="InterPro"/>
</dbReference>
<evidence type="ECO:0000256" key="16">
    <source>
        <dbReference type="ARBA" id="ARBA00023242"/>
    </source>
</evidence>
<dbReference type="GO" id="GO:0006397">
    <property type="term" value="P:mRNA processing"/>
    <property type="evidence" value="ECO:0007669"/>
    <property type="project" value="UniProtKB-KW"/>
</dbReference>
<sequence>MADRRRRRRRASQDSEDDDESGSGSDSGRSGSPATKARGREPDPAEPTVSRSEAKSNVESECESEDGAGEAVLSDYDSADPEENGSRSEGGEEEEEAFSEEEAPAAASEPKPSAAEGPTQDDREEEKAEEEVGECSKEESKAEEKGNLAGERQSGDGQESTDDPETKAGGKPGQQLDDDEDRKNPAYIPRKGLFFEHDVRGQTQEEERPKGRNRKLWKDEGRWEHDKFREEEQAPKSREELIAIYGYDIRNGGGSGPGERAYRQRRPRQSSPSSRDKRWRDGQRPARSWQNRGIGAPPPSSVPPPSSSAFPSLSAAQRSNNSSRPPPSRSRPPYHNQTHPSAQSEYWNNESNAPQVHPRERHSSKVQLDTRERGGSSRGGRGHGGRGGSSVVIEEVSVSQSGAAEDDPRSATAAPVQPGGYQSPRRQEQRGGADRAASGSAASTSDPALQSSAANPEASPPTERPVERKSYSLARRTRSRPSDLGSKQASVEESAAGATNSSPSSGGGKNWAEGGDGASQTGGGGVAELDQEVARLNLARQNWSQSPTSYLRSEMRGLPNPIHMASGPPQYSNMEEMGVGSNRAKRYSSQRQRAVPEPAPPMHLGVMEGHYFEPMSYQGPIYTHGEGPAPIPPQGMLVQPEMHIPHPGLHPHQSGGPIANPTLYGAPPVSLSPGQPQQLLPPPFYPPPGVMTFPYPAMYPSPQGQTQVTYGGVTYYDTMQQQAQPKPSPPRRTSQPVTVKPPPPEEQDGRITEELQAQTETTNVTGEGGRMRRTLQAAHSIAAGSGLSFIPFSVPSSDTQQSAVLTCVWTKMSDELTE</sequence>
<dbReference type="InterPro" id="IPR028544">
    <property type="entry name" value="CASC3"/>
</dbReference>
<feature type="compositionally biased region" description="Basic and acidic residues" evidence="18">
    <location>
        <begin position="193"/>
        <end position="241"/>
    </location>
</feature>
<evidence type="ECO:0000256" key="6">
    <source>
        <dbReference type="ARBA" id="ARBA00019964"/>
    </source>
</evidence>
<feature type="domain" description="Btz" evidence="19">
    <location>
        <begin position="147"/>
        <end position="254"/>
    </location>
</feature>
<dbReference type="GO" id="GO:0051028">
    <property type="term" value="P:mRNA transport"/>
    <property type="evidence" value="ECO:0007669"/>
    <property type="project" value="UniProtKB-KW"/>
</dbReference>
<comment type="similarity">
    <text evidence="5">Belongs to the CASC3 family.</text>
</comment>
<dbReference type="AlphaFoldDB" id="A0AAV9RUM1"/>
<dbReference type="GO" id="GO:0010494">
    <property type="term" value="C:cytoplasmic stress granule"/>
    <property type="evidence" value="ECO:0007669"/>
    <property type="project" value="UniProtKB-SubCell"/>
</dbReference>
<feature type="compositionally biased region" description="Basic and acidic residues" evidence="18">
    <location>
        <begin position="134"/>
        <end position="146"/>
    </location>
</feature>
<proteinExistence type="inferred from homology"/>
<feature type="compositionally biased region" description="Low complexity" evidence="18">
    <location>
        <begin position="22"/>
        <end position="32"/>
    </location>
</feature>
<feature type="compositionally biased region" description="Basic residues" evidence="18">
    <location>
        <begin position="1"/>
        <end position="10"/>
    </location>
</feature>
<dbReference type="PANTHER" id="PTHR13434">
    <property type="entry name" value="PROTEIN CASC3"/>
    <property type="match status" value="1"/>
</dbReference>
<evidence type="ECO:0000256" key="14">
    <source>
        <dbReference type="ARBA" id="ARBA00023161"/>
    </source>
</evidence>
<evidence type="ECO:0000256" key="7">
    <source>
        <dbReference type="ARBA" id="ARBA00022448"/>
    </source>
</evidence>
<keyword evidence="10" id="KW-0747">Spliceosome</keyword>
<reference evidence="20 21" key="1">
    <citation type="submission" date="2021-06" db="EMBL/GenBank/DDBJ databases">
        <authorList>
            <person name="Palmer J.M."/>
        </authorList>
    </citation>
    <scope>NUCLEOTIDE SEQUENCE [LARGE SCALE GENOMIC DNA]</scope>
    <source>
        <strain evidence="20 21">MEX-2019</strain>
        <tissue evidence="20">Muscle</tissue>
    </source>
</reference>
<evidence type="ECO:0000256" key="10">
    <source>
        <dbReference type="ARBA" id="ARBA00022728"/>
    </source>
</evidence>
<keyword evidence="17" id="KW-0966">Cell projection</keyword>
<dbReference type="PANTHER" id="PTHR13434:SF0">
    <property type="entry name" value="PROTEIN CASC3"/>
    <property type="match status" value="1"/>
</dbReference>
<dbReference type="Pfam" id="PF09405">
    <property type="entry name" value="Btz"/>
    <property type="match status" value="1"/>
</dbReference>
<keyword evidence="16" id="KW-0539">Nucleus</keyword>